<protein>
    <submittedName>
        <fullName evidence="1">Uncharacterized protein</fullName>
    </submittedName>
</protein>
<sequence>MLERFLEIKSAISKALIDIKEQQILTNVEFETLTAIETGLKPVKIGLEIEKLCSRKRLFTFIIGELNQQNSEFAKNMKCSLVQRTGERRNTALAPLGEAAVEWGGQRTCGVVRATWCHGPGLILGQGDMKQQQQQKEKDPL</sequence>
<comment type="caution">
    <text evidence="1">The sequence shown here is derived from an EMBL/GenBank/DDBJ whole genome shotgun (WGS) entry which is preliminary data.</text>
</comment>
<proteinExistence type="predicted"/>
<evidence type="ECO:0000313" key="2">
    <source>
        <dbReference type="Proteomes" id="UP000499080"/>
    </source>
</evidence>
<gene>
    <name evidence="1" type="ORF">AVEN_45703_1</name>
</gene>
<accession>A0A4Y2VUJ0</accession>
<name>A0A4Y2VUJ0_ARAVE</name>
<keyword evidence="2" id="KW-1185">Reference proteome</keyword>
<organism evidence="1 2">
    <name type="scientific">Araneus ventricosus</name>
    <name type="common">Orbweaver spider</name>
    <name type="synonym">Epeira ventricosa</name>
    <dbReference type="NCBI Taxonomy" id="182803"/>
    <lineage>
        <taxon>Eukaryota</taxon>
        <taxon>Metazoa</taxon>
        <taxon>Ecdysozoa</taxon>
        <taxon>Arthropoda</taxon>
        <taxon>Chelicerata</taxon>
        <taxon>Arachnida</taxon>
        <taxon>Araneae</taxon>
        <taxon>Araneomorphae</taxon>
        <taxon>Entelegynae</taxon>
        <taxon>Araneoidea</taxon>
        <taxon>Araneidae</taxon>
        <taxon>Araneus</taxon>
    </lineage>
</organism>
<dbReference type="EMBL" id="BGPR01050445">
    <property type="protein sequence ID" value="GBO27437.1"/>
    <property type="molecule type" value="Genomic_DNA"/>
</dbReference>
<evidence type="ECO:0000313" key="1">
    <source>
        <dbReference type="EMBL" id="GBO27437.1"/>
    </source>
</evidence>
<dbReference type="Proteomes" id="UP000499080">
    <property type="component" value="Unassembled WGS sequence"/>
</dbReference>
<dbReference type="AlphaFoldDB" id="A0A4Y2VUJ0"/>
<reference evidence="1 2" key="1">
    <citation type="journal article" date="2019" name="Sci. Rep.">
        <title>Orb-weaving spider Araneus ventricosus genome elucidates the spidroin gene catalogue.</title>
        <authorList>
            <person name="Kono N."/>
            <person name="Nakamura H."/>
            <person name="Ohtoshi R."/>
            <person name="Moran D.A.P."/>
            <person name="Shinohara A."/>
            <person name="Yoshida Y."/>
            <person name="Fujiwara M."/>
            <person name="Mori M."/>
            <person name="Tomita M."/>
            <person name="Arakawa K."/>
        </authorList>
    </citation>
    <scope>NUCLEOTIDE SEQUENCE [LARGE SCALE GENOMIC DNA]</scope>
</reference>